<evidence type="ECO:0000256" key="2">
    <source>
        <dbReference type="ARBA" id="ARBA00023125"/>
    </source>
</evidence>
<evidence type="ECO:0000313" key="6">
    <source>
        <dbReference type="EMBL" id="CAG2225890.1"/>
    </source>
</evidence>
<dbReference type="OrthoDB" id="6359816at2759"/>
<feature type="domain" description="HTH psq-type" evidence="5">
    <location>
        <begin position="578"/>
        <end position="615"/>
    </location>
</feature>
<keyword evidence="3" id="KW-0804">Transcription</keyword>
<gene>
    <name evidence="6" type="ORF">MEDL_38946</name>
</gene>
<dbReference type="AlphaFoldDB" id="A0A8S3T4T2"/>
<comment type="caution">
    <text evidence="6">The sequence shown here is derived from an EMBL/GenBank/DDBJ whole genome shotgun (WGS) entry which is preliminary data.</text>
</comment>
<accession>A0A8S3T4T2</accession>
<feature type="domain" description="HTH psq-type" evidence="5">
    <location>
        <begin position="31"/>
        <end position="70"/>
    </location>
</feature>
<sequence length="627" mass="71326">MNLDTAVEFYKVPLGRPSRRGEKRRDYDPLKLQMAVEAVSSGLMNPSKAAAYFKVPRATIYLRMKNTGMSNLNIGRHSRRGVKQRDYDPMDLHMAVEAVTNGLMNPMLSRRACPRKGKKQRVYNQNNLNIAVQCVKSGAMSLLGTSTKINRRPKRLKEYDQHNLLLAVELVKSGNMSLHYLYQMGSGLPRIKRTRTYSPEQLALAVEAVNSKQCTIRAAQEMFEQFKFTRQRRRVLRMDYNVENLRKAVEAVNAGVMSSRQAAIAFGQRSLKEHRKTPGRYMKYNQGNMQCAVNALVSGKMSGDVAASMFDFHQKIRRRKPFKRQDYDLKNLELAVLAVQTGMMRSTQAASHYGVPRTTIHTRLARLEQQYIALSANRFGRFKLPVRPRSRDYKQRNYSPEALERAVEAVKSGLLTANRAAVLYDGTFSGLKKKYLPEQLDMAVAAAFSGQMSAYKAAKVFCVPRRTISNQKSYVRRKAYDHKQLALAVSMVASGQMTATKASKVYESTRYQSPRYRQSYNSASLDRAIQVVKAKIMSSYKAADMFGVPRSTILYQSPQANEKRKRFDYERDSNAQQQLEKAITAVVQGKISQRQAARQYGVPQTTISMKMKQRGLIQPAYFDLHPL</sequence>
<feature type="domain" description="HTH psq-type" evidence="5">
    <location>
        <begin position="437"/>
        <end position="470"/>
    </location>
</feature>
<reference evidence="6" key="1">
    <citation type="submission" date="2021-03" db="EMBL/GenBank/DDBJ databases">
        <authorList>
            <person name="Bekaert M."/>
        </authorList>
    </citation>
    <scope>NUCLEOTIDE SEQUENCE</scope>
</reference>
<dbReference type="InterPro" id="IPR007889">
    <property type="entry name" value="HTH_Psq"/>
</dbReference>
<keyword evidence="7" id="KW-1185">Reference proteome</keyword>
<dbReference type="Proteomes" id="UP000683360">
    <property type="component" value="Unassembled WGS sequence"/>
</dbReference>
<dbReference type="PANTHER" id="PTHR21545:SF13">
    <property type="entry name" value="ECDYSONE-INDUCED PROTEIN 93F, ISOFORM C"/>
    <property type="match status" value="1"/>
</dbReference>
<dbReference type="GO" id="GO:0003677">
    <property type="term" value="F:DNA binding"/>
    <property type="evidence" value="ECO:0007669"/>
    <property type="project" value="UniProtKB-KW"/>
</dbReference>
<organism evidence="6 7">
    <name type="scientific">Mytilus edulis</name>
    <name type="common">Blue mussel</name>
    <dbReference type="NCBI Taxonomy" id="6550"/>
    <lineage>
        <taxon>Eukaryota</taxon>
        <taxon>Metazoa</taxon>
        <taxon>Spiralia</taxon>
        <taxon>Lophotrochozoa</taxon>
        <taxon>Mollusca</taxon>
        <taxon>Bivalvia</taxon>
        <taxon>Autobranchia</taxon>
        <taxon>Pteriomorphia</taxon>
        <taxon>Mytilida</taxon>
        <taxon>Mytiloidea</taxon>
        <taxon>Mytilidae</taxon>
        <taxon>Mytilinae</taxon>
        <taxon>Mytilus</taxon>
    </lineage>
</organism>
<name>A0A8S3T4T2_MYTED</name>
<evidence type="ECO:0000256" key="4">
    <source>
        <dbReference type="ARBA" id="ARBA00023242"/>
    </source>
</evidence>
<feature type="domain" description="HTH psq-type" evidence="5">
    <location>
        <begin position="331"/>
        <end position="364"/>
    </location>
</feature>
<keyword evidence="1" id="KW-0805">Transcription regulation</keyword>
<keyword evidence="2" id="KW-0238">DNA-binding</keyword>
<dbReference type="Pfam" id="PF05225">
    <property type="entry name" value="HTH_psq"/>
    <property type="match status" value="5"/>
</dbReference>
<dbReference type="SUPFAM" id="SSF46689">
    <property type="entry name" value="Homeodomain-like"/>
    <property type="match status" value="4"/>
</dbReference>
<dbReference type="InterPro" id="IPR009057">
    <property type="entry name" value="Homeodomain-like_sf"/>
</dbReference>
<dbReference type="GO" id="GO:0006357">
    <property type="term" value="P:regulation of transcription by RNA polymerase II"/>
    <property type="evidence" value="ECO:0007669"/>
    <property type="project" value="TreeGrafter"/>
</dbReference>
<proteinExistence type="predicted"/>
<dbReference type="GO" id="GO:0005634">
    <property type="term" value="C:nucleus"/>
    <property type="evidence" value="ECO:0007669"/>
    <property type="project" value="TreeGrafter"/>
</dbReference>
<evidence type="ECO:0000259" key="5">
    <source>
        <dbReference type="Pfam" id="PF05225"/>
    </source>
</evidence>
<dbReference type="EMBL" id="CAJPWZ010001862">
    <property type="protein sequence ID" value="CAG2225890.1"/>
    <property type="molecule type" value="Genomic_DNA"/>
</dbReference>
<evidence type="ECO:0000256" key="3">
    <source>
        <dbReference type="ARBA" id="ARBA00023163"/>
    </source>
</evidence>
<evidence type="ECO:0000313" key="7">
    <source>
        <dbReference type="Proteomes" id="UP000683360"/>
    </source>
</evidence>
<dbReference type="Gene3D" id="1.10.10.60">
    <property type="entry name" value="Homeodomain-like"/>
    <property type="match status" value="5"/>
</dbReference>
<dbReference type="PANTHER" id="PTHR21545">
    <property type="entry name" value="TRANSCRIPTION FACTOR MLR1/2"/>
    <property type="match status" value="1"/>
</dbReference>
<protein>
    <recommendedName>
        <fullName evidence="5">HTH psq-type domain-containing protein</fullName>
    </recommendedName>
</protein>
<feature type="domain" description="HTH psq-type" evidence="5">
    <location>
        <begin position="524"/>
        <end position="554"/>
    </location>
</feature>
<keyword evidence="4" id="KW-0539">Nucleus</keyword>
<evidence type="ECO:0000256" key="1">
    <source>
        <dbReference type="ARBA" id="ARBA00023015"/>
    </source>
</evidence>